<dbReference type="Gene3D" id="1.10.150.20">
    <property type="entry name" value="5' to 3' exonuclease, C-terminal subdomain"/>
    <property type="match status" value="1"/>
</dbReference>
<dbReference type="EMBL" id="CWQY01000065">
    <property type="protein sequence ID" value="CSD39511.1"/>
    <property type="molecule type" value="Genomic_DNA"/>
</dbReference>
<evidence type="ECO:0000313" key="2">
    <source>
        <dbReference type="Proteomes" id="UP000041770"/>
    </source>
</evidence>
<organism evidence="1 2">
    <name type="scientific">Vibrio cholerae</name>
    <dbReference type="NCBI Taxonomy" id="666"/>
    <lineage>
        <taxon>Bacteria</taxon>
        <taxon>Pseudomonadati</taxon>
        <taxon>Pseudomonadota</taxon>
        <taxon>Gammaproteobacteria</taxon>
        <taxon>Vibrionales</taxon>
        <taxon>Vibrionaceae</taxon>
        <taxon>Vibrio</taxon>
    </lineage>
</organism>
<proteinExistence type="predicted"/>
<reference evidence="1 2" key="1">
    <citation type="submission" date="2015-07" db="EMBL/GenBank/DDBJ databases">
        <authorList>
            <consortium name="Pathogen Informatics"/>
        </authorList>
    </citation>
    <scope>NUCLEOTIDE SEQUENCE [LARGE SCALE GENOMIC DNA]</scope>
    <source>
        <strain evidence="1 2">A316</strain>
    </source>
</reference>
<gene>
    <name evidence="1" type="primary">uvrC</name>
    <name evidence="1" type="ORF">ERS013200_04062</name>
</gene>
<dbReference type="SUPFAM" id="SSF47781">
    <property type="entry name" value="RuvA domain 2-like"/>
    <property type="match status" value="1"/>
</dbReference>
<dbReference type="Proteomes" id="UP000041770">
    <property type="component" value="Unassembled WGS sequence"/>
</dbReference>
<evidence type="ECO:0000313" key="1">
    <source>
        <dbReference type="EMBL" id="CSD39511.1"/>
    </source>
</evidence>
<dbReference type="Pfam" id="PF14520">
    <property type="entry name" value="HHH_5"/>
    <property type="match status" value="1"/>
</dbReference>
<name>A0A656AUW4_VIBCL</name>
<sequence length="39" mass="4329">MLKYLGGMQELKRASVEEIAKVPGISHALAENIYQALKQ</sequence>
<accession>A0A656AUW4</accession>
<dbReference type="InterPro" id="IPR010994">
    <property type="entry name" value="RuvA_2-like"/>
</dbReference>
<dbReference type="AlphaFoldDB" id="A0A656AUW4"/>
<protein>
    <submittedName>
        <fullName evidence="1">Excinuclease ABC subunit C</fullName>
    </submittedName>
</protein>